<sequence>TQDEITLVQDRICVLESKIASLNEERAQLLRRCNELRSPVKKYLPPEVLSNIFQFACSDALTKSHANTNVLMQTLPYDIDLPNWKSNGPYLPVVLGSVCSFWRQVVQSTPQVWTIIKL</sequence>
<protein>
    <recommendedName>
        <fullName evidence="3">F-box domain-containing protein</fullName>
    </recommendedName>
</protein>
<dbReference type="Proteomes" id="UP000807342">
    <property type="component" value="Unassembled WGS sequence"/>
</dbReference>
<feature type="non-terminal residue" evidence="1">
    <location>
        <position position="118"/>
    </location>
</feature>
<dbReference type="EMBL" id="MU151494">
    <property type="protein sequence ID" value="KAF9443286.1"/>
    <property type="molecule type" value="Genomic_DNA"/>
</dbReference>
<evidence type="ECO:0000313" key="2">
    <source>
        <dbReference type="Proteomes" id="UP000807342"/>
    </source>
</evidence>
<evidence type="ECO:0008006" key="3">
    <source>
        <dbReference type="Google" id="ProtNLM"/>
    </source>
</evidence>
<accession>A0A9P6BWT8</accession>
<name>A0A9P6BWT8_9AGAR</name>
<dbReference type="AlphaFoldDB" id="A0A9P6BWT8"/>
<feature type="non-terminal residue" evidence="1">
    <location>
        <position position="1"/>
    </location>
</feature>
<keyword evidence="2" id="KW-1185">Reference proteome</keyword>
<dbReference type="OrthoDB" id="3248197at2759"/>
<comment type="caution">
    <text evidence="1">The sequence shown here is derived from an EMBL/GenBank/DDBJ whole genome shotgun (WGS) entry which is preliminary data.</text>
</comment>
<gene>
    <name evidence="1" type="ORF">P691DRAFT_609822</name>
</gene>
<reference evidence="1" key="1">
    <citation type="submission" date="2020-11" db="EMBL/GenBank/DDBJ databases">
        <authorList>
            <consortium name="DOE Joint Genome Institute"/>
            <person name="Ahrendt S."/>
            <person name="Riley R."/>
            <person name="Andreopoulos W."/>
            <person name="Labutti K."/>
            <person name="Pangilinan J."/>
            <person name="Ruiz-Duenas F.J."/>
            <person name="Barrasa J.M."/>
            <person name="Sanchez-Garcia M."/>
            <person name="Camarero S."/>
            <person name="Miyauchi S."/>
            <person name="Serrano A."/>
            <person name="Linde D."/>
            <person name="Babiker R."/>
            <person name="Drula E."/>
            <person name="Ayuso-Fernandez I."/>
            <person name="Pacheco R."/>
            <person name="Padilla G."/>
            <person name="Ferreira P."/>
            <person name="Barriuso J."/>
            <person name="Kellner H."/>
            <person name="Castanera R."/>
            <person name="Alfaro M."/>
            <person name="Ramirez L."/>
            <person name="Pisabarro A.G."/>
            <person name="Kuo A."/>
            <person name="Tritt A."/>
            <person name="Lipzen A."/>
            <person name="He G."/>
            <person name="Yan M."/>
            <person name="Ng V."/>
            <person name="Cullen D."/>
            <person name="Martin F."/>
            <person name="Rosso M.-N."/>
            <person name="Henrissat B."/>
            <person name="Hibbett D."/>
            <person name="Martinez A.T."/>
            <person name="Grigoriev I.V."/>
        </authorList>
    </citation>
    <scope>NUCLEOTIDE SEQUENCE</scope>
    <source>
        <strain evidence="1">MF-IS2</strain>
    </source>
</reference>
<organism evidence="1 2">
    <name type="scientific">Macrolepiota fuliginosa MF-IS2</name>
    <dbReference type="NCBI Taxonomy" id="1400762"/>
    <lineage>
        <taxon>Eukaryota</taxon>
        <taxon>Fungi</taxon>
        <taxon>Dikarya</taxon>
        <taxon>Basidiomycota</taxon>
        <taxon>Agaricomycotina</taxon>
        <taxon>Agaricomycetes</taxon>
        <taxon>Agaricomycetidae</taxon>
        <taxon>Agaricales</taxon>
        <taxon>Agaricineae</taxon>
        <taxon>Agaricaceae</taxon>
        <taxon>Macrolepiota</taxon>
    </lineage>
</organism>
<proteinExistence type="predicted"/>
<evidence type="ECO:0000313" key="1">
    <source>
        <dbReference type="EMBL" id="KAF9443286.1"/>
    </source>
</evidence>